<evidence type="ECO:0000313" key="2">
    <source>
        <dbReference type="EMBL" id="KRG30096.1"/>
    </source>
</evidence>
<dbReference type="PANTHER" id="PTHR34219">
    <property type="entry name" value="IRON-REGULATED INNER MEMBRANE PROTEIN-RELATED"/>
    <property type="match status" value="1"/>
</dbReference>
<proteinExistence type="predicted"/>
<keyword evidence="3" id="KW-1185">Reference proteome</keyword>
<reference evidence="2" key="1">
    <citation type="submission" date="2015-10" db="EMBL/GenBank/DDBJ databases">
        <title>Draft genome sequence of Salegentibacter mishustinae KCTC 12263.</title>
        <authorList>
            <person name="Lin W."/>
            <person name="Zheng Q."/>
        </authorList>
    </citation>
    <scope>NUCLEOTIDE SEQUENCE [LARGE SCALE GENOMIC DNA]</scope>
    <source>
        <strain evidence="2">KCTC 12263</strain>
    </source>
</reference>
<feature type="transmembrane region" description="Helical" evidence="1">
    <location>
        <begin position="20"/>
        <end position="41"/>
    </location>
</feature>
<feature type="transmembrane region" description="Helical" evidence="1">
    <location>
        <begin position="188"/>
        <end position="216"/>
    </location>
</feature>
<dbReference type="EMBL" id="LKTP01000002">
    <property type="protein sequence ID" value="KRG30096.1"/>
    <property type="molecule type" value="Genomic_DNA"/>
</dbReference>
<evidence type="ECO:0000313" key="3">
    <source>
        <dbReference type="Proteomes" id="UP000051643"/>
    </source>
</evidence>
<dbReference type="PANTHER" id="PTHR34219:SF3">
    <property type="entry name" value="BLL7967 PROTEIN"/>
    <property type="match status" value="1"/>
</dbReference>
<organism evidence="2 3">
    <name type="scientific">Salegentibacter mishustinae</name>
    <dbReference type="NCBI Taxonomy" id="270918"/>
    <lineage>
        <taxon>Bacteria</taxon>
        <taxon>Pseudomonadati</taxon>
        <taxon>Bacteroidota</taxon>
        <taxon>Flavobacteriia</taxon>
        <taxon>Flavobacteriales</taxon>
        <taxon>Flavobacteriaceae</taxon>
        <taxon>Salegentibacter</taxon>
    </lineage>
</organism>
<dbReference type="InterPro" id="IPR005625">
    <property type="entry name" value="PepSY-ass_TM"/>
</dbReference>
<keyword evidence="1" id="KW-0812">Transmembrane</keyword>
<gene>
    <name evidence="2" type="ORF">APR42_12965</name>
</gene>
<feature type="transmembrane region" description="Helical" evidence="1">
    <location>
        <begin position="146"/>
        <end position="167"/>
    </location>
</feature>
<sequence length="372" mass="42860">MKNKKKNNSFKKFIAKLHLWLGLGSGLIVFIVAVTGCIFVFHDEIKDITRDYRKVTPEASAYVAPSNLQKKTKSLFPEAQPGMVVYQGSDRSAFVYTLINEVPYHIYFNPYSAEFLQKENLENDFFLIVEDLHMHLWLPPEIGKQVIGISTLIFIFMLVSGIILWWPKKRKNLKKRLKIKWNAKWRRLNYDWHSVTGLYISLIALFVAITGLSFSYEWMNHGLYDLANLWQEKPEDQLNIQIESANYSEAAMDIALAETLKLKPGDEMFFVWEQGGSAPITTGSYPDALDYDHQSNFYFHPETGALLKDHDYSSKSAGMKLQEMTYGLHTGQYFGLIGKIIAFFASLFVAALPVTGFMIWFGRRNKKQKNRS</sequence>
<protein>
    <submittedName>
        <fullName evidence="2">Peptidase</fullName>
    </submittedName>
</protein>
<keyword evidence="1" id="KW-0472">Membrane</keyword>
<dbReference type="Proteomes" id="UP000051643">
    <property type="component" value="Unassembled WGS sequence"/>
</dbReference>
<keyword evidence="1" id="KW-1133">Transmembrane helix</keyword>
<accession>A0A0Q9ZAR6</accession>
<dbReference type="Pfam" id="PF03929">
    <property type="entry name" value="PepSY_TM"/>
    <property type="match status" value="1"/>
</dbReference>
<name>A0A0Q9ZAR6_9FLAO</name>
<evidence type="ECO:0000256" key="1">
    <source>
        <dbReference type="SAM" id="Phobius"/>
    </source>
</evidence>
<dbReference type="RefSeq" id="WP_057480704.1">
    <property type="nucleotide sequence ID" value="NZ_BMWR01000006.1"/>
</dbReference>
<comment type="caution">
    <text evidence="2">The sequence shown here is derived from an EMBL/GenBank/DDBJ whole genome shotgun (WGS) entry which is preliminary data.</text>
</comment>
<dbReference type="AlphaFoldDB" id="A0A0Q9ZAR6"/>
<dbReference type="OrthoDB" id="111691at2"/>
<dbReference type="STRING" id="270918.APR42_12965"/>
<feature type="transmembrane region" description="Helical" evidence="1">
    <location>
        <begin position="333"/>
        <end position="361"/>
    </location>
</feature>